<dbReference type="Proteomes" id="UP000188603">
    <property type="component" value="Chromosome"/>
</dbReference>
<dbReference type="SUPFAM" id="SSF53448">
    <property type="entry name" value="Nucleotide-diphospho-sugar transferases"/>
    <property type="match status" value="1"/>
</dbReference>
<proteinExistence type="predicted"/>
<dbReference type="OrthoDB" id="285216at2"/>
<name>A0A1U9K7Y6_9BACL</name>
<dbReference type="EMBL" id="CP019699">
    <property type="protein sequence ID" value="AQS56154.1"/>
    <property type="molecule type" value="Genomic_DNA"/>
</dbReference>
<evidence type="ECO:0000259" key="1">
    <source>
        <dbReference type="Pfam" id="PF12804"/>
    </source>
</evidence>
<dbReference type="STRING" id="1471761.B0W44_10640"/>
<sequence length="207" mass="23617">MNSVAALILAAGASVRMGRTKPLLDLGGRPLLERVMQKVGRFSFREVVAVIGCDAESIRRHIAFSDKRFRWVVNQSYKQGQSLSLQRGMEAVKSHHVMVFLGDQPFIMEETIHTVYDEGVRQGEARQRPFVVRPHFRSVPGHPVFFGHVQQMDFTGLGGDQGAKRLIDDMDDVYALPVDDCMILFDIDTPRDYERANRMWRSENRLP</sequence>
<dbReference type="InterPro" id="IPR025877">
    <property type="entry name" value="MobA-like_NTP_Trfase"/>
</dbReference>
<gene>
    <name evidence="2" type="ORF">B0W44_10640</name>
</gene>
<dbReference type="PANTHER" id="PTHR43777">
    <property type="entry name" value="MOLYBDENUM COFACTOR CYTIDYLYLTRANSFERASE"/>
    <property type="match status" value="1"/>
</dbReference>
<organism evidence="2 3">
    <name type="scientific">Novibacillus thermophilus</name>
    <dbReference type="NCBI Taxonomy" id="1471761"/>
    <lineage>
        <taxon>Bacteria</taxon>
        <taxon>Bacillati</taxon>
        <taxon>Bacillota</taxon>
        <taxon>Bacilli</taxon>
        <taxon>Bacillales</taxon>
        <taxon>Thermoactinomycetaceae</taxon>
        <taxon>Novibacillus</taxon>
    </lineage>
</organism>
<accession>A0A1U9K7Y6</accession>
<protein>
    <recommendedName>
        <fullName evidence="1">MobA-like NTP transferase domain-containing protein</fullName>
    </recommendedName>
</protein>
<dbReference type="PANTHER" id="PTHR43777:SF1">
    <property type="entry name" value="MOLYBDENUM COFACTOR CYTIDYLYLTRANSFERASE"/>
    <property type="match status" value="1"/>
</dbReference>
<dbReference type="KEGG" id="ntr:B0W44_10640"/>
<evidence type="ECO:0000313" key="3">
    <source>
        <dbReference type="Proteomes" id="UP000188603"/>
    </source>
</evidence>
<dbReference type="Gene3D" id="3.90.550.10">
    <property type="entry name" value="Spore Coat Polysaccharide Biosynthesis Protein SpsA, Chain A"/>
    <property type="match status" value="1"/>
</dbReference>
<dbReference type="InterPro" id="IPR029044">
    <property type="entry name" value="Nucleotide-diphossugar_trans"/>
</dbReference>
<dbReference type="CDD" id="cd04182">
    <property type="entry name" value="GT_2_like_f"/>
    <property type="match status" value="1"/>
</dbReference>
<feature type="domain" description="MobA-like NTP transferase" evidence="1">
    <location>
        <begin position="6"/>
        <end position="172"/>
    </location>
</feature>
<reference evidence="2 3" key="1">
    <citation type="journal article" date="2015" name="Int. J. Syst. Evol. Microbiol.">
        <title>Novibacillus thermophilus gen. nov., sp. nov., a Gram-staining-negative and moderately thermophilic member of the family Thermoactinomycetaceae.</title>
        <authorList>
            <person name="Yang G."/>
            <person name="Chen J."/>
            <person name="Zhou S."/>
        </authorList>
    </citation>
    <scope>NUCLEOTIDE SEQUENCE [LARGE SCALE GENOMIC DNA]</scope>
    <source>
        <strain evidence="2 3">SG-1</strain>
    </source>
</reference>
<evidence type="ECO:0000313" key="2">
    <source>
        <dbReference type="EMBL" id="AQS56154.1"/>
    </source>
</evidence>
<dbReference type="GO" id="GO:0016779">
    <property type="term" value="F:nucleotidyltransferase activity"/>
    <property type="evidence" value="ECO:0007669"/>
    <property type="project" value="UniProtKB-ARBA"/>
</dbReference>
<keyword evidence="3" id="KW-1185">Reference proteome</keyword>
<dbReference type="AlphaFoldDB" id="A0A1U9K7Y6"/>
<dbReference type="Pfam" id="PF12804">
    <property type="entry name" value="NTP_transf_3"/>
    <property type="match status" value="1"/>
</dbReference>